<evidence type="ECO:0000313" key="3">
    <source>
        <dbReference type="Proteomes" id="UP000652761"/>
    </source>
</evidence>
<sequence>METADRIKGKSMKREQVSATGKYQPTIGRKRPNGGFIEQADKKPKELGKQLVLMRIQWTPMGQGKSEEHPSYEESTV</sequence>
<dbReference type="EMBL" id="NMUH01007819">
    <property type="protein sequence ID" value="MQM17877.1"/>
    <property type="molecule type" value="Genomic_DNA"/>
</dbReference>
<gene>
    <name evidence="2" type="ORF">Taro_050859</name>
</gene>
<organism evidence="2 3">
    <name type="scientific">Colocasia esculenta</name>
    <name type="common">Wild taro</name>
    <name type="synonym">Arum esculentum</name>
    <dbReference type="NCBI Taxonomy" id="4460"/>
    <lineage>
        <taxon>Eukaryota</taxon>
        <taxon>Viridiplantae</taxon>
        <taxon>Streptophyta</taxon>
        <taxon>Embryophyta</taxon>
        <taxon>Tracheophyta</taxon>
        <taxon>Spermatophyta</taxon>
        <taxon>Magnoliopsida</taxon>
        <taxon>Liliopsida</taxon>
        <taxon>Araceae</taxon>
        <taxon>Aroideae</taxon>
        <taxon>Colocasieae</taxon>
        <taxon>Colocasia</taxon>
    </lineage>
</organism>
<feature type="region of interest" description="Disordered" evidence="1">
    <location>
        <begin position="1"/>
        <end position="43"/>
    </location>
</feature>
<accession>A0A843XFE5</accession>
<dbReference type="AlphaFoldDB" id="A0A843XFE5"/>
<dbReference type="Proteomes" id="UP000652761">
    <property type="component" value="Unassembled WGS sequence"/>
</dbReference>
<protein>
    <submittedName>
        <fullName evidence="2">Uncharacterized protein</fullName>
    </submittedName>
</protein>
<reference evidence="2" key="1">
    <citation type="submission" date="2017-07" db="EMBL/GenBank/DDBJ databases">
        <title>Taro Niue Genome Assembly and Annotation.</title>
        <authorList>
            <person name="Atibalentja N."/>
            <person name="Keating K."/>
            <person name="Fields C.J."/>
        </authorList>
    </citation>
    <scope>NUCLEOTIDE SEQUENCE</scope>
    <source>
        <strain evidence="2">Niue_2</strain>
        <tissue evidence="2">Leaf</tissue>
    </source>
</reference>
<keyword evidence="3" id="KW-1185">Reference proteome</keyword>
<comment type="caution">
    <text evidence="2">The sequence shown here is derived from an EMBL/GenBank/DDBJ whole genome shotgun (WGS) entry which is preliminary data.</text>
</comment>
<evidence type="ECO:0000256" key="1">
    <source>
        <dbReference type="SAM" id="MobiDB-lite"/>
    </source>
</evidence>
<name>A0A843XFE5_COLES</name>
<feature type="compositionally biased region" description="Basic and acidic residues" evidence="1">
    <location>
        <begin position="1"/>
        <end position="16"/>
    </location>
</feature>
<proteinExistence type="predicted"/>
<evidence type="ECO:0000313" key="2">
    <source>
        <dbReference type="EMBL" id="MQM17877.1"/>
    </source>
</evidence>